<dbReference type="PANTHER" id="PTHR30483">
    <property type="entry name" value="LEUCINE-SPECIFIC-BINDING PROTEIN"/>
    <property type="match status" value="1"/>
</dbReference>
<organism evidence="5 7">
    <name type="scientific">Eiseniibacteriota bacterium</name>
    <dbReference type="NCBI Taxonomy" id="2212470"/>
    <lineage>
        <taxon>Bacteria</taxon>
        <taxon>Candidatus Eiseniibacteriota</taxon>
    </lineage>
</organism>
<name>A0A538SXP8_UNCEI</name>
<feature type="domain" description="Leucine-binding protein" evidence="3">
    <location>
        <begin position="138"/>
        <end position="447"/>
    </location>
</feature>
<evidence type="ECO:0000313" key="5">
    <source>
        <dbReference type="EMBL" id="TMQ56167.1"/>
    </source>
</evidence>
<accession>A0A538SXP8</accession>
<dbReference type="InterPro" id="IPR028081">
    <property type="entry name" value="Leu-bd"/>
</dbReference>
<dbReference type="Proteomes" id="UP000320913">
    <property type="component" value="Unassembled WGS sequence"/>
</dbReference>
<comment type="caution">
    <text evidence="5">The sequence shown here is derived from an EMBL/GenBank/DDBJ whole genome shotgun (WGS) entry which is preliminary data.</text>
</comment>
<dbReference type="InterPro" id="IPR028082">
    <property type="entry name" value="Peripla_BP_I"/>
</dbReference>
<dbReference type="SUPFAM" id="SSF53822">
    <property type="entry name" value="Periplasmic binding protein-like I"/>
    <property type="match status" value="1"/>
</dbReference>
<evidence type="ECO:0000256" key="1">
    <source>
        <dbReference type="ARBA" id="ARBA00010062"/>
    </source>
</evidence>
<dbReference type="AlphaFoldDB" id="A0A538SXP8"/>
<keyword evidence="2" id="KW-0732">Signal</keyword>
<evidence type="ECO:0000313" key="4">
    <source>
        <dbReference type="EMBL" id="TMQ50843.1"/>
    </source>
</evidence>
<sequence length="481" mass="51159">MRTEPAASRRRDARARVRAGTLVLALLGAGALNAGEAPGADLSAKRYPPGKAAELKARLLDRPSAPEAPSWAVQYVTQPELDRLEPPARVAERIWAARLGLAARAGGDEQKKLRQILASYESCALDSLALRRAATGLVRIGVVIPLTGRFDRYGKTFVQGLRLSVEDHNRDWAPNVTLVLYDSEGDPLVGARKARWLLRDHGVSILIGELFSANTAPLAAASQVVGAVLISPSATNERLAILGDGVFQLHLGNSILAESLLRGFASQSPKGSVGLLVATTPEDSARAEAVVGACKALEIGVAGKEVVPPDAVDLTRALTSLREKRPQALVLAAPARLSGIAAAQLAGVWPKARVYGFESLDPSGMNAEVRAALEGATYVTSDYVLAGAVRDSFETRYQRAYREPPTRMSVRGYLVGLAVAQGIERGSLNASMLREALRAQVYDSEDGRKLRALRPAVTAEPERFVIRSGKASPADPVPVSP</sequence>
<dbReference type="Pfam" id="PF13458">
    <property type="entry name" value="Peripla_BP_6"/>
    <property type="match status" value="1"/>
</dbReference>
<evidence type="ECO:0000259" key="3">
    <source>
        <dbReference type="Pfam" id="PF13458"/>
    </source>
</evidence>
<reference evidence="6 7" key="1">
    <citation type="journal article" date="2019" name="Nat. Microbiol.">
        <title>Mediterranean grassland soil C-N compound turnover is dependent on rainfall and depth, and is mediated by genomically divergent microorganisms.</title>
        <authorList>
            <person name="Diamond S."/>
            <person name="Andeer P.F."/>
            <person name="Li Z."/>
            <person name="Crits-Christoph A."/>
            <person name="Burstein D."/>
            <person name="Anantharaman K."/>
            <person name="Lane K.R."/>
            <person name="Thomas B.C."/>
            <person name="Pan C."/>
            <person name="Northen T.R."/>
            <person name="Banfield J.F."/>
        </authorList>
    </citation>
    <scope>NUCLEOTIDE SEQUENCE [LARGE SCALE GENOMIC DNA]</scope>
    <source>
        <strain evidence="4">WS_1</strain>
        <strain evidence="5">WS_5</strain>
    </source>
</reference>
<dbReference type="InterPro" id="IPR051010">
    <property type="entry name" value="BCAA_transport"/>
</dbReference>
<dbReference type="EMBL" id="VBOR01000027">
    <property type="protein sequence ID" value="TMQ50843.1"/>
    <property type="molecule type" value="Genomic_DNA"/>
</dbReference>
<protein>
    <submittedName>
        <fullName evidence="5">Amino acid ABC transporter substrate-binding protein</fullName>
    </submittedName>
</protein>
<dbReference type="PANTHER" id="PTHR30483:SF6">
    <property type="entry name" value="PERIPLASMIC BINDING PROTEIN OF ABC TRANSPORTER FOR NATURAL AMINO ACIDS"/>
    <property type="match status" value="1"/>
</dbReference>
<dbReference type="CDD" id="cd06268">
    <property type="entry name" value="PBP1_ABC_transporter_LIVBP-like"/>
    <property type="match status" value="1"/>
</dbReference>
<gene>
    <name evidence="4" type="ORF">E6K71_01615</name>
    <name evidence="5" type="ORF">E6K75_08825</name>
</gene>
<proteinExistence type="inferred from homology"/>
<evidence type="ECO:0000313" key="7">
    <source>
        <dbReference type="Proteomes" id="UP000320913"/>
    </source>
</evidence>
<evidence type="ECO:0000313" key="6">
    <source>
        <dbReference type="Proteomes" id="UP000316292"/>
    </source>
</evidence>
<dbReference type="Gene3D" id="3.40.50.2300">
    <property type="match status" value="2"/>
</dbReference>
<dbReference type="EMBL" id="VBOV01000226">
    <property type="protein sequence ID" value="TMQ56167.1"/>
    <property type="molecule type" value="Genomic_DNA"/>
</dbReference>
<comment type="similarity">
    <text evidence="1">Belongs to the leucine-binding protein family.</text>
</comment>
<dbReference type="Proteomes" id="UP000316292">
    <property type="component" value="Unassembled WGS sequence"/>
</dbReference>
<evidence type="ECO:0000256" key="2">
    <source>
        <dbReference type="ARBA" id="ARBA00022729"/>
    </source>
</evidence>